<dbReference type="InterPro" id="IPR023385">
    <property type="entry name" value="YopX-like_C"/>
</dbReference>
<accession>A0AAX2UHZ2</accession>
<dbReference type="Proteomes" id="UP000321317">
    <property type="component" value="Unassembled WGS sequence"/>
</dbReference>
<evidence type="ECO:0000313" key="5">
    <source>
        <dbReference type="Proteomes" id="UP000321317"/>
    </source>
</evidence>
<organism evidence="2 4">
    <name type="scientific">Campylobacter helveticus</name>
    <dbReference type="NCBI Taxonomy" id="28898"/>
    <lineage>
        <taxon>Bacteria</taxon>
        <taxon>Pseudomonadati</taxon>
        <taxon>Campylobacterota</taxon>
        <taxon>Epsilonproteobacteria</taxon>
        <taxon>Campylobacterales</taxon>
        <taxon>Campylobacteraceae</taxon>
        <taxon>Campylobacter</taxon>
    </lineage>
</organism>
<dbReference type="EMBL" id="VDBS01000102">
    <property type="protein sequence ID" value="TNB54852.1"/>
    <property type="molecule type" value="Genomic_DNA"/>
</dbReference>
<comment type="caution">
    <text evidence="2">The sequence shown here is derived from an EMBL/GenBank/DDBJ whole genome shotgun (WGS) entry which is preliminary data.</text>
</comment>
<evidence type="ECO:0000313" key="2">
    <source>
        <dbReference type="EMBL" id="TNB54852.1"/>
    </source>
</evidence>
<gene>
    <name evidence="2" type="ORF">FDW42_09915</name>
    <name evidence="3" type="ORF">FVD16_09425</name>
</gene>
<sequence length="188" mass="22730">MQLEDTQTMELKKVGAKDTNGKEIYEGDILEDFVSSRDEELSFIFYAPHLDMFYIYHLGKGHFSIKWQADKDRLSKYRKIGTYKDKKLFKKIRYALEIEYEEDYTACKIIHLVRLIRGTLFYEFHKDFFEELSKRAIEKYNEEVKKKWLYKNNDPIDPNDYTSKESPNPYFPNEKEAMRANFKAKNYF</sequence>
<name>A0AAX2UHZ2_9BACT</name>
<dbReference type="RefSeq" id="WP_082199878.1">
    <property type="nucleotide sequence ID" value="NZ_CP020478.1"/>
</dbReference>
<dbReference type="InterPro" id="IPR019096">
    <property type="entry name" value="YopX_protein"/>
</dbReference>
<dbReference type="Gene3D" id="2.30.30.290">
    <property type="entry name" value="YopX-like domains"/>
    <property type="match status" value="1"/>
</dbReference>
<feature type="domain" description="YopX protein" evidence="1">
    <location>
        <begin position="12"/>
        <end position="35"/>
    </location>
</feature>
<reference evidence="2 4" key="1">
    <citation type="submission" date="2019-05" db="EMBL/GenBank/DDBJ databases">
        <title>Draft genomes of eight strains of Campylobacter helveticus isolated from cats and a dog in New Zealand.</title>
        <authorList>
            <person name="Bojanic K."/>
            <person name="Midwinter A.C."/>
            <person name="Biggs P.J."/>
            <person name="Acke E."/>
            <person name="Cornelius A.J."/>
            <person name="Marshall J.C."/>
        </authorList>
    </citation>
    <scope>NUCLEOTIDE SEQUENCE [LARGE SCALE GENOMIC DNA]</scope>
    <source>
        <strain evidence="2 4">ACP123b</strain>
    </source>
</reference>
<evidence type="ECO:0000259" key="1">
    <source>
        <dbReference type="Pfam" id="PF09643"/>
    </source>
</evidence>
<reference evidence="3 5" key="2">
    <citation type="submission" date="2019-08" db="EMBL/GenBank/DDBJ databases">
        <title>Rapid identification of Enteric Bacteria from Whole Genome Sequences (WGS) using Average Nucleotide Identity (ANI).</title>
        <authorList>
            <person name="Lane C."/>
        </authorList>
    </citation>
    <scope>NUCLEOTIDE SEQUENCE [LARGE SCALE GENOMIC DNA]</scope>
    <source>
        <strain evidence="3 5">D4984</strain>
    </source>
</reference>
<evidence type="ECO:0000313" key="4">
    <source>
        <dbReference type="Proteomes" id="UP000306813"/>
    </source>
</evidence>
<dbReference type="AlphaFoldDB" id="A0AAX2UHZ2"/>
<dbReference type="SUPFAM" id="SSF159006">
    <property type="entry name" value="YopX-like"/>
    <property type="match status" value="1"/>
</dbReference>
<protein>
    <recommendedName>
        <fullName evidence="1">YopX protein domain-containing protein</fullName>
    </recommendedName>
</protein>
<dbReference type="KEGG" id="chv:CHELV3228_1047"/>
<evidence type="ECO:0000313" key="3">
    <source>
        <dbReference type="EMBL" id="TXK54318.1"/>
    </source>
</evidence>
<keyword evidence="5" id="KW-1185">Reference proteome</keyword>
<proteinExistence type="predicted"/>
<dbReference type="GeneID" id="52036952"/>
<dbReference type="Pfam" id="PF09643">
    <property type="entry name" value="YopX"/>
    <property type="match status" value="1"/>
</dbReference>
<dbReference type="EMBL" id="VRMA01000074">
    <property type="protein sequence ID" value="TXK54318.1"/>
    <property type="molecule type" value="Genomic_DNA"/>
</dbReference>
<dbReference type="Proteomes" id="UP000306813">
    <property type="component" value="Unassembled WGS sequence"/>
</dbReference>